<dbReference type="InParanoid" id="M0MNV3"/>
<dbReference type="InterPro" id="IPR011042">
    <property type="entry name" value="6-blade_b-propeller_TolB-like"/>
</dbReference>
<name>M0MNV3_9EURY</name>
<protein>
    <submittedName>
        <fullName evidence="6">Blue (Type 1) copper domain-containing protein</fullName>
    </submittedName>
</protein>
<evidence type="ECO:0000256" key="2">
    <source>
        <dbReference type="ARBA" id="ARBA00023008"/>
    </source>
</evidence>
<dbReference type="InterPro" id="IPR008972">
    <property type="entry name" value="Cupredoxin"/>
</dbReference>
<feature type="region of interest" description="Disordered" evidence="3">
    <location>
        <begin position="443"/>
        <end position="470"/>
    </location>
</feature>
<dbReference type="GO" id="GO:0009055">
    <property type="term" value="F:electron transfer activity"/>
    <property type="evidence" value="ECO:0007669"/>
    <property type="project" value="InterPro"/>
</dbReference>
<dbReference type="STRING" id="1227455.C449_05427"/>
<keyword evidence="1" id="KW-0479">Metal-binding</keyword>
<evidence type="ECO:0000256" key="3">
    <source>
        <dbReference type="SAM" id="MobiDB-lite"/>
    </source>
</evidence>
<dbReference type="Gene3D" id="2.120.10.30">
    <property type="entry name" value="TolB, C-terminal domain"/>
    <property type="match status" value="1"/>
</dbReference>
<dbReference type="SUPFAM" id="SSF49503">
    <property type="entry name" value="Cupredoxins"/>
    <property type="match status" value="1"/>
</dbReference>
<dbReference type="OrthoDB" id="6744at2157"/>
<dbReference type="InterPro" id="IPR011041">
    <property type="entry name" value="Quinoprot_gluc/sorb_DH_b-prop"/>
</dbReference>
<dbReference type="PANTHER" id="PTHR19328">
    <property type="entry name" value="HEDGEHOG-INTERACTING PROTEIN"/>
    <property type="match status" value="1"/>
</dbReference>
<feature type="compositionally biased region" description="Low complexity" evidence="3">
    <location>
        <begin position="631"/>
        <end position="648"/>
    </location>
</feature>
<feature type="domain" description="Blue (type 1) copper" evidence="4">
    <location>
        <begin position="77"/>
        <end position="140"/>
    </location>
</feature>
<evidence type="ECO:0000313" key="6">
    <source>
        <dbReference type="EMBL" id="EMA46120.1"/>
    </source>
</evidence>
<dbReference type="PATRIC" id="fig|1227455.4.peg.1103"/>
<dbReference type="PROSITE" id="PS51318">
    <property type="entry name" value="TAT"/>
    <property type="match status" value="1"/>
</dbReference>
<dbReference type="Pfam" id="PF07995">
    <property type="entry name" value="GSDH"/>
    <property type="match status" value="1"/>
</dbReference>
<dbReference type="PANTHER" id="PTHR19328:SF75">
    <property type="entry name" value="ALDOSE SUGAR DEHYDROGENASE YLII"/>
    <property type="match status" value="1"/>
</dbReference>
<dbReference type="InterPro" id="IPR000923">
    <property type="entry name" value="BlueCu_1"/>
</dbReference>
<feature type="region of interest" description="Disordered" evidence="3">
    <location>
        <begin position="140"/>
        <end position="162"/>
    </location>
</feature>
<accession>M0MNV3</accession>
<comment type="caution">
    <text evidence="6">The sequence shown here is derived from an EMBL/GenBank/DDBJ whole genome shotgun (WGS) entry which is preliminary data.</text>
</comment>
<dbReference type="EMBL" id="AOMD01000015">
    <property type="protein sequence ID" value="EMA46120.1"/>
    <property type="molecule type" value="Genomic_DNA"/>
</dbReference>
<feature type="compositionally biased region" description="Polar residues" evidence="3">
    <location>
        <begin position="609"/>
        <end position="630"/>
    </location>
</feature>
<evidence type="ECO:0000256" key="1">
    <source>
        <dbReference type="ARBA" id="ARBA00022723"/>
    </source>
</evidence>
<gene>
    <name evidence="6" type="ORF">C449_05427</name>
</gene>
<feature type="compositionally biased region" description="Low complexity" evidence="3">
    <location>
        <begin position="590"/>
        <end position="608"/>
    </location>
</feature>
<evidence type="ECO:0000313" key="7">
    <source>
        <dbReference type="Proteomes" id="UP000011669"/>
    </source>
</evidence>
<keyword evidence="2" id="KW-0186">Copper</keyword>
<feature type="region of interest" description="Disordered" evidence="3">
    <location>
        <begin position="575"/>
        <end position="678"/>
    </location>
</feature>
<feature type="compositionally biased region" description="Low complexity" evidence="3">
    <location>
        <begin position="658"/>
        <end position="675"/>
    </location>
</feature>
<keyword evidence="7" id="KW-1185">Reference proteome</keyword>
<dbReference type="GO" id="GO:0005507">
    <property type="term" value="F:copper ion binding"/>
    <property type="evidence" value="ECO:0007669"/>
    <property type="project" value="InterPro"/>
</dbReference>
<dbReference type="AlphaFoldDB" id="M0MNV3"/>
<proteinExistence type="predicted"/>
<evidence type="ECO:0000259" key="4">
    <source>
        <dbReference type="Pfam" id="PF00127"/>
    </source>
</evidence>
<dbReference type="RefSeq" id="WP_006076942.1">
    <property type="nucleotide sequence ID" value="NZ_AOMD01000015.1"/>
</dbReference>
<organism evidence="6 7">
    <name type="scientific">Halococcus saccharolyticus DSM 5350</name>
    <dbReference type="NCBI Taxonomy" id="1227455"/>
    <lineage>
        <taxon>Archaea</taxon>
        <taxon>Methanobacteriati</taxon>
        <taxon>Methanobacteriota</taxon>
        <taxon>Stenosarchaea group</taxon>
        <taxon>Halobacteria</taxon>
        <taxon>Halobacteriales</taxon>
        <taxon>Halococcaceae</taxon>
        <taxon>Halococcus</taxon>
    </lineage>
</organism>
<dbReference type="Proteomes" id="UP000011669">
    <property type="component" value="Unassembled WGS sequence"/>
</dbReference>
<dbReference type="InterPro" id="IPR006311">
    <property type="entry name" value="TAT_signal"/>
</dbReference>
<reference evidence="6 7" key="1">
    <citation type="journal article" date="2014" name="PLoS Genet.">
        <title>Phylogenetically driven sequencing of extremely halophilic archaea reveals strategies for static and dynamic osmo-response.</title>
        <authorList>
            <person name="Becker E.A."/>
            <person name="Seitzer P.M."/>
            <person name="Tritt A."/>
            <person name="Larsen D."/>
            <person name="Krusor M."/>
            <person name="Yao A.I."/>
            <person name="Wu D."/>
            <person name="Madern D."/>
            <person name="Eisen J.A."/>
            <person name="Darling A.E."/>
            <person name="Facciotti M.T."/>
        </authorList>
    </citation>
    <scope>NUCLEOTIDE SEQUENCE [LARGE SCALE GENOMIC DNA]</scope>
    <source>
        <strain evidence="6 7">DSM 5350</strain>
    </source>
</reference>
<feature type="domain" description="Glucose/Sorbosone dehydrogenase" evidence="5">
    <location>
        <begin position="182"/>
        <end position="438"/>
    </location>
</feature>
<dbReference type="SUPFAM" id="SSF50952">
    <property type="entry name" value="Soluble quinoprotein glucose dehydrogenase"/>
    <property type="match status" value="1"/>
</dbReference>
<sequence>MTSPNRSAATSSRRRFLSLTAVGTFAGVGGLAGAEAQSQPEVIRLGGEVAGWQGRAPEPITGETNPTLDLEPETDYRVVWENLDGIGHNFALLDSEENVLERTEVMSEEGDTQSFEFTAREEMAEYVCEPHITSMQGSISFGGGAGEGTTRTTSEDDDSESFIPTGATVRVETVADGDLAAPLDFEIAAEQRDRQFVVDRAGQVYVNEPDGLREEPFVDVSDRLAEITGEMGLLGLAFHPDFDENRRFYLRYSAPRREDTPENFDHTEVLSAFRASEDLERGLPDSERTLLEIPSPYDTHNSGAITFGPDGYLYVGMGDGGGGHDRGIGHVADWYERFDGGSGPDVAGNGQDVTENLLGSILRIDVDGEEGDTPYAIPDDNPLVGEDGFDEQYAWGFRNPWRMGFSNGRLFVADVGQKGFEEVSVVESGGNYGWNVREGTHCFEPGPEGSKTPPEECPERTPPDVRGGEPLIDPVIEYPHSYEDRGVGSAVIGGYVYENDTIGSLEGKYVFGDYRKPVETDEPTGSLFAATPTDDGLWDLEELVVENTESGLLGSFVLAFGRDDAGDLYVLTTDDPGAENESGAVHRIRQSATSTQAPTTTTNTTNTPSEATGVNTSGGTSTMAVQTPRRTSAATTTTDAIATNTTSSETSDPGTDRTSTTAAGANTAEATAGTSGSSGPGFGVLAGLAGLAGVAVHRLMGRDDT</sequence>
<dbReference type="Gene3D" id="2.60.40.420">
    <property type="entry name" value="Cupredoxins - blue copper proteins"/>
    <property type="match status" value="1"/>
</dbReference>
<evidence type="ECO:0000259" key="5">
    <source>
        <dbReference type="Pfam" id="PF07995"/>
    </source>
</evidence>
<feature type="compositionally biased region" description="Basic and acidic residues" evidence="3">
    <location>
        <begin position="453"/>
        <end position="467"/>
    </location>
</feature>
<dbReference type="Pfam" id="PF00127">
    <property type="entry name" value="Copper-bind"/>
    <property type="match status" value="1"/>
</dbReference>
<dbReference type="InterPro" id="IPR012938">
    <property type="entry name" value="Glc/Sorbosone_DH"/>
</dbReference>